<dbReference type="OrthoDB" id="7067800at2"/>
<dbReference type="SUPFAM" id="SSF102198">
    <property type="entry name" value="Putative cyclase"/>
    <property type="match status" value="1"/>
</dbReference>
<gene>
    <name evidence="1" type="ORF">Aple_029150</name>
</gene>
<dbReference type="GO" id="GO:0004061">
    <property type="term" value="F:arylformamidase activity"/>
    <property type="evidence" value="ECO:0007669"/>
    <property type="project" value="InterPro"/>
</dbReference>
<comment type="caution">
    <text evidence="1">The sequence shown here is derived from an EMBL/GenBank/DDBJ whole genome shotgun (WGS) entry which is preliminary data.</text>
</comment>
<organism evidence="1 2">
    <name type="scientific">Acrocarpospora pleiomorpha</name>
    <dbReference type="NCBI Taxonomy" id="90975"/>
    <lineage>
        <taxon>Bacteria</taxon>
        <taxon>Bacillati</taxon>
        <taxon>Actinomycetota</taxon>
        <taxon>Actinomycetes</taxon>
        <taxon>Streptosporangiales</taxon>
        <taxon>Streptosporangiaceae</taxon>
        <taxon>Acrocarpospora</taxon>
    </lineage>
</organism>
<protein>
    <submittedName>
        <fullName evidence="1">Cyclase</fullName>
    </submittedName>
</protein>
<sequence length="305" mass="32638">MRPAYDLLPVLEGLGLPHAWDVLDHELGSLSLLTPELRREAAALVSTGESISLDLPLGLVDPPLYGRAAHRHRHVQVGRNTYEDVIDDFNPQSGSQWDGLLHVRAREFGFFGGETSFEKASRGPGISRWARAGIVGRGVLLDVARWAEAQGSPIDPFSGHVIGDEDLRTCADQQGVELRTGDILCVRTGWVSAYRSLDAGSRASLASRFTGLRADAAMARFLWDGQVAAVAADNPALESTPGDQAVGSLHRRLIPLLGMAVAELLDLDALAARCAELARWEFLFVAVPLPLAGGVSSPANALAVL</sequence>
<dbReference type="InterPro" id="IPR007325">
    <property type="entry name" value="KFase/CYL"/>
</dbReference>
<proteinExistence type="predicted"/>
<reference evidence="1 2" key="1">
    <citation type="submission" date="2019-10" db="EMBL/GenBank/DDBJ databases">
        <title>Whole genome shotgun sequence of Acrocarpospora pleiomorpha NBRC 16267.</title>
        <authorList>
            <person name="Ichikawa N."/>
            <person name="Kimura A."/>
            <person name="Kitahashi Y."/>
            <person name="Komaki H."/>
            <person name="Oguchi A."/>
        </authorList>
    </citation>
    <scope>NUCLEOTIDE SEQUENCE [LARGE SCALE GENOMIC DNA]</scope>
    <source>
        <strain evidence="1 2">NBRC 16267</strain>
    </source>
</reference>
<dbReference type="Pfam" id="PF04199">
    <property type="entry name" value="Cyclase"/>
    <property type="match status" value="1"/>
</dbReference>
<dbReference type="InterPro" id="IPR037175">
    <property type="entry name" value="KFase_sf"/>
</dbReference>
<keyword evidence="2" id="KW-1185">Reference proteome</keyword>
<dbReference type="PANTHER" id="PTHR34861">
    <property type="match status" value="1"/>
</dbReference>
<name>A0A5M3XIH5_9ACTN</name>
<dbReference type="RefSeq" id="WP_155345168.1">
    <property type="nucleotide sequence ID" value="NZ_BAAAHM010000008.1"/>
</dbReference>
<dbReference type="EMBL" id="BLAF01000014">
    <property type="protein sequence ID" value="GES20019.1"/>
    <property type="molecule type" value="Genomic_DNA"/>
</dbReference>
<evidence type="ECO:0000313" key="2">
    <source>
        <dbReference type="Proteomes" id="UP000377595"/>
    </source>
</evidence>
<dbReference type="PANTHER" id="PTHR34861:SF11">
    <property type="entry name" value="CYCLASE"/>
    <property type="match status" value="1"/>
</dbReference>
<dbReference type="Gene3D" id="3.50.30.50">
    <property type="entry name" value="Putative cyclase"/>
    <property type="match status" value="1"/>
</dbReference>
<accession>A0A5M3XIH5</accession>
<dbReference type="AlphaFoldDB" id="A0A5M3XIH5"/>
<evidence type="ECO:0000313" key="1">
    <source>
        <dbReference type="EMBL" id="GES20019.1"/>
    </source>
</evidence>
<dbReference type="Proteomes" id="UP000377595">
    <property type="component" value="Unassembled WGS sequence"/>
</dbReference>
<dbReference type="GO" id="GO:0019441">
    <property type="term" value="P:L-tryptophan catabolic process to kynurenine"/>
    <property type="evidence" value="ECO:0007669"/>
    <property type="project" value="InterPro"/>
</dbReference>